<gene>
    <name evidence="2" type="ORF">EJN92_11015</name>
</gene>
<dbReference type="KEGG" id="upv:EJN92_11015"/>
<evidence type="ECO:0000259" key="1">
    <source>
        <dbReference type="Pfam" id="PF07238"/>
    </source>
</evidence>
<name>A0A3S9HK60_9BURK</name>
<dbReference type="Gene3D" id="2.40.10.220">
    <property type="entry name" value="predicted glycosyltransferase like domains"/>
    <property type="match status" value="1"/>
</dbReference>
<keyword evidence="3" id="KW-1185">Reference proteome</keyword>
<dbReference type="InterPro" id="IPR009875">
    <property type="entry name" value="PilZ_domain"/>
</dbReference>
<evidence type="ECO:0000313" key="3">
    <source>
        <dbReference type="Proteomes" id="UP000275663"/>
    </source>
</evidence>
<dbReference type="EMBL" id="CP034464">
    <property type="protein sequence ID" value="AZP12489.1"/>
    <property type="molecule type" value="Genomic_DNA"/>
</dbReference>
<dbReference type="Pfam" id="PF07238">
    <property type="entry name" value="PilZ"/>
    <property type="match status" value="1"/>
</dbReference>
<feature type="domain" description="PilZ" evidence="1">
    <location>
        <begin position="5"/>
        <end position="104"/>
    </location>
</feature>
<sequence>MSDYRSKPRSNVSWRAAILVSEGNIVAAKVINFSGGGIQLQSPRLLKDGQTYQMMMEVPDQRDASLRTQVVCKATCLYALLSGDEYRSGMKYFDVPAQHRALLESWGGKVALAA</sequence>
<dbReference type="Proteomes" id="UP000275663">
    <property type="component" value="Chromosome"/>
</dbReference>
<proteinExistence type="predicted"/>
<evidence type="ECO:0000313" key="2">
    <source>
        <dbReference type="EMBL" id="AZP12489.1"/>
    </source>
</evidence>
<accession>A0A3S9HK60</accession>
<organism evidence="2 3">
    <name type="scientific">Undibacterium parvum</name>
    <dbReference type="NCBI Taxonomy" id="401471"/>
    <lineage>
        <taxon>Bacteria</taxon>
        <taxon>Pseudomonadati</taxon>
        <taxon>Pseudomonadota</taxon>
        <taxon>Betaproteobacteria</taxon>
        <taxon>Burkholderiales</taxon>
        <taxon>Oxalobacteraceae</taxon>
        <taxon>Undibacterium</taxon>
    </lineage>
</organism>
<reference evidence="2 3" key="1">
    <citation type="journal article" date="2011" name="Int. J. Syst. Evol. Microbiol.">
        <title>Description of Undibacterium oligocarboniphilum sp. nov., isolated from purified water, and Undibacterium pigrum strain CCUG 49012 as the type strain of Undibacterium parvum sp. nov., and emended descriptions of the genus Undibacterium and the species Undibacterium pigrum.</title>
        <authorList>
            <person name="Eder W."/>
            <person name="Wanner G."/>
            <person name="Ludwig W."/>
            <person name="Busse H.J."/>
            <person name="Ziemke-Kageler F."/>
            <person name="Lang E."/>
        </authorList>
    </citation>
    <scope>NUCLEOTIDE SEQUENCE [LARGE SCALE GENOMIC DNA]</scope>
    <source>
        <strain evidence="2 3">DSM 23061</strain>
    </source>
</reference>
<dbReference type="GO" id="GO:0035438">
    <property type="term" value="F:cyclic-di-GMP binding"/>
    <property type="evidence" value="ECO:0007669"/>
    <property type="project" value="InterPro"/>
</dbReference>
<dbReference type="OrthoDB" id="8776705at2"/>
<protein>
    <submittedName>
        <fullName evidence="2">PilZ domain-containing protein</fullName>
    </submittedName>
</protein>
<dbReference type="AlphaFoldDB" id="A0A3S9HK60"/>
<dbReference type="RefSeq" id="WP_126127870.1">
    <property type="nucleotide sequence ID" value="NZ_CP034464.1"/>
</dbReference>